<keyword evidence="1" id="KW-0472">Membrane</keyword>
<evidence type="ECO:0000256" key="1">
    <source>
        <dbReference type="SAM" id="Phobius"/>
    </source>
</evidence>
<protein>
    <submittedName>
        <fullName evidence="2">Uncharacterized protein</fullName>
    </submittedName>
</protein>
<proteinExistence type="predicted"/>
<evidence type="ECO:0000313" key="2">
    <source>
        <dbReference type="EMBL" id="KKM75653.1"/>
    </source>
</evidence>
<dbReference type="AlphaFoldDB" id="A0A0F9K0X5"/>
<feature type="transmembrane region" description="Helical" evidence="1">
    <location>
        <begin position="63"/>
        <end position="85"/>
    </location>
</feature>
<accession>A0A0F9K0X5</accession>
<dbReference type="EMBL" id="LAZR01008938">
    <property type="protein sequence ID" value="KKM75653.1"/>
    <property type="molecule type" value="Genomic_DNA"/>
</dbReference>
<gene>
    <name evidence="2" type="ORF">LCGC14_1388130</name>
</gene>
<name>A0A0F9K0X5_9ZZZZ</name>
<comment type="caution">
    <text evidence="2">The sequence shown here is derived from an EMBL/GenBank/DDBJ whole genome shotgun (WGS) entry which is preliminary data.</text>
</comment>
<keyword evidence="1" id="KW-1133">Transmembrane helix</keyword>
<reference evidence="2" key="1">
    <citation type="journal article" date="2015" name="Nature">
        <title>Complex archaea that bridge the gap between prokaryotes and eukaryotes.</title>
        <authorList>
            <person name="Spang A."/>
            <person name="Saw J.H."/>
            <person name="Jorgensen S.L."/>
            <person name="Zaremba-Niedzwiedzka K."/>
            <person name="Martijn J."/>
            <person name="Lind A.E."/>
            <person name="van Eijk R."/>
            <person name="Schleper C."/>
            <person name="Guy L."/>
            <person name="Ettema T.J."/>
        </authorList>
    </citation>
    <scope>NUCLEOTIDE SEQUENCE</scope>
</reference>
<organism evidence="2">
    <name type="scientific">marine sediment metagenome</name>
    <dbReference type="NCBI Taxonomy" id="412755"/>
    <lineage>
        <taxon>unclassified sequences</taxon>
        <taxon>metagenomes</taxon>
        <taxon>ecological metagenomes</taxon>
    </lineage>
</organism>
<sequence length="157" mass="18441">MSYYGTEINQFILSRKQQRTHLLKQKLTHPFAKIVIVLVFIAGVVWGYSYLPDNCNICGIINKYPLVSTFCITFLIILLFGVMVLRKDVLEREYRRLYRVSPNGEMETIFMTRKNTSIHDPHRKVYYRSKSSATLANEERLYRVLIQEAEAKEGNQQ</sequence>
<keyword evidence="1" id="KW-0812">Transmembrane</keyword>
<feature type="transmembrane region" description="Helical" evidence="1">
    <location>
        <begin position="31"/>
        <end position="51"/>
    </location>
</feature>